<evidence type="ECO:0000256" key="1">
    <source>
        <dbReference type="SAM" id="SignalP"/>
    </source>
</evidence>
<protein>
    <submittedName>
        <fullName evidence="2">Uncharacterized protein</fullName>
    </submittedName>
</protein>
<proteinExistence type="predicted"/>
<keyword evidence="3" id="KW-1185">Reference proteome</keyword>
<evidence type="ECO:0000313" key="3">
    <source>
        <dbReference type="Proteomes" id="UP001152049"/>
    </source>
</evidence>
<dbReference type="AlphaFoldDB" id="A0A9W8V975"/>
<gene>
    <name evidence="2" type="ORF">NW762_011983</name>
</gene>
<evidence type="ECO:0000313" key="2">
    <source>
        <dbReference type="EMBL" id="KAJ4250169.1"/>
    </source>
</evidence>
<organism evidence="2 3">
    <name type="scientific">Fusarium torreyae</name>
    <dbReference type="NCBI Taxonomy" id="1237075"/>
    <lineage>
        <taxon>Eukaryota</taxon>
        <taxon>Fungi</taxon>
        <taxon>Dikarya</taxon>
        <taxon>Ascomycota</taxon>
        <taxon>Pezizomycotina</taxon>
        <taxon>Sordariomycetes</taxon>
        <taxon>Hypocreomycetidae</taxon>
        <taxon>Hypocreales</taxon>
        <taxon>Nectriaceae</taxon>
        <taxon>Fusarium</taxon>
    </lineage>
</organism>
<dbReference type="Proteomes" id="UP001152049">
    <property type="component" value="Unassembled WGS sequence"/>
</dbReference>
<dbReference type="OrthoDB" id="5102351at2759"/>
<accession>A0A9W8V975</accession>
<sequence>MKLLLVFSIWNSLAAASAYRGCKEDTCVKAAIGSYQYPNLDACESFLLTTVVPATTTIHRAKTVRVIPFGLKRATKTVTVLVTATQIKSVVKTDFADLTATEVDKETATVTKVTTVTTTRPVVAPFKRALNQRPKTIKPTNIPAPAKKACTNSAQYSNACSCIGVKPRTTTFKGQTVYLTRTTTIRLPTHKVTKTVATVTKQKTTETVFATETYSTTTVTRVVDTVTVEEDATQTVQATDTLVIDPPLQTIRLFTPDSQDPSLAGGIGYVSLESFRGSTSVYYIKFSLDSTQNVLFGISPNTGEIQAVSGPGSAAGEAVFYSNADVVSYLNVSPDDFATNQGGIRVICKIITDNNNKLVCKWGDNQIAELWTCRERLNFAQPGFDFTSQCADAETSYKINVLRSLSEV</sequence>
<feature type="chain" id="PRO_5040881099" evidence="1">
    <location>
        <begin position="19"/>
        <end position="408"/>
    </location>
</feature>
<feature type="signal peptide" evidence="1">
    <location>
        <begin position="1"/>
        <end position="18"/>
    </location>
</feature>
<dbReference type="EMBL" id="JAOQAZ010000031">
    <property type="protein sequence ID" value="KAJ4250169.1"/>
    <property type="molecule type" value="Genomic_DNA"/>
</dbReference>
<keyword evidence="1" id="KW-0732">Signal</keyword>
<name>A0A9W8V975_9HYPO</name>
<comment type="caution">
    <text evidence="2">The sequence shown here is derived from an EMBL/GenBank/DDBJ whole genome shotgun (WGS) entry which is preliminary data.</text>
</comment>
<reference evidence="2" key="1">
    <citation type="submission" date="2022-09" db="EMBL/GenBank/DDBJ databases">
        <title>Fusarium specimens isolated from Avocado Roots.</title>
        <authorList>
            <person name="Stajich J."/>
            <person name="Roper C."/>
            <person name="Heimlech-Rivalta G."/>
        </authorList>
    </citation>
    <scope>NUCLEOTIDE SEQUENCE</scope>
    <source>
        <strain evidence="2">CF00136</strain>
    </source>
</reference>